<evidence type="ECO:0000256" key="3">
    <source>
        <dbReference type="ARBA" id="ARBA00022723"/>
    </source>
</evidence>
<keyword evidence="6 7" id="KW-0503">Monooxygenase</keyword>
<keyword evidence="10" id="KW-1185">Reference proteome</keyword>
<dbReference type="RefSeq" id="WP_353898396.1">
    <property type="nucleotide sequence ID" value="NZ_CP158970.1"/>
</dbReference>
<dbReference type="InterPro" id="IPR036396">
    <property type="entry name" value="Cyt_P450_sf"/>
</dbReference>
<dbReference type="SUPFAM" id="SSF48264">
    <property type="entry name" value="Cytochrome P450"/>
    <property type="match status" value="1"/>
</dbReference>
<evidence type="ECO:0000256" key="7">
    <source>
        <dbReference type="RuleBase" id="RU000461"/>
    </source>
</evidence>
<evidence type="ECO:0000313" key="10">
    <source>
        <dbReference type="Proteomes" id="UP001596207"/>
    </source>
</evidence>
<keyword evidence="4 7" id="KW-0560">Oxidoreductase</keyword>
<proteinExistence type="inferred from homology"/>
<evidence type="ECO:0000256" key="2">
    <source>
        <dbReference type="ARBA" id="ARBA00022617"/>
    </source>
</evidence>
<dbReference type="Pfam" id="PF00067">
    <property type="entry name" value="p450"/>
    <property type="match status" value="1"/>
</dbReference>
<evidence type="ECO:0000256" key="5">
    <source>
        <dbReference type="ARBA" id="ARBA00023004"/>
    </source>
</evidence>
<evidence type="ECO:0000256" key="8">
    <source>
        <dbReference type="SAM" id="MobiDB-lite"/>
    </source>
</evidence>
<keyword evidence="3 7" id="KW-0479">Metal-binding</keyword>
<dbReference type="PROSITE" id="PS00086">
    <property type="entry name" value="CYTOCHROME_P450"/>
    <property type="match status" value="1"/>
</dbReference>
<dbReference type="Gene3D" id="1.10.630.10">
    <property type="entry name" value="Cytochrome P450"/>
    <property type="match status" value="1"/>
</dbReference>
<feature type="region of interest" description="Disordered" evidence="8">
    <location>
        <begin position="1"/>
        <end position="21"/>
    </location>
</feature>
<reference evidence="10" key="1">
    <citation type="journal article" date="2019" name="Int. J. Syst. Evol. Microbiol.">
        <title>The Global Catalogue of Microorganisms (GCM) 10K type strain sequencing project: providing services to taxonomists for standard genome sequencing and annotation.</title>
        <authorList>
            <consortium name="The Broad Institute Genomics Platform"/>
            <consortium name="The Broad Institute Genome Sequencing Center for Infectious Disease"/>
            <person name="Wu L."/>
            <person name="Ma J."/>
        </authorList>
    </citation>
    <scope>NUCLEOTIDE SEQUENCE [LARGE SCALE GENOMIC DNA]</scope>
    <source>
        <strain evidence="10">CGMCC 4.7173</strain>
    </source>
</reference>
<comment type="similarity">
    <text evidence="1 7">Belongs to the cytochrome P450 family.</text>
</comment>
<organism evidence="9 10">
    <name type="scientific">Micromonospora harpali</name>
    <dbReference type="NCBI Taxonomy" id="1490225"/>
    <lineage>
        <taxon>Bacteria</taxon>
        <taxon>Bacillati</taxon>
        <taxon>Actinomycetota</taxon>
        <taxon>Actinomycetes</taxon>
        <taxon>Micromonosporales</taxon>
        <taxon>Micromonosporaceae</taxon>
        <taxon>Micromonospora</taxon>
    </lineage>
</organism>
<dbReference type="EMBL" id="JBHSQQ010000153">
    <property type="protein sequence ID" value="MFC5944029.1"/>
    <property type="molecule type" value="Genomic_DNA"/>
</dbReference>
<dbReference type="PANTHER" id="PTHR24291:SF50">
    <property type="entry name" value="BIFUNCTIONAL ALBAFLAVENONE MONOOXYGENASE_TERPENE SYNTHASE"/>
    <property type="match status" value="1"/>
</dbReference>
<dbReference type="Proteomes" id="UP001596207">
    <property type="component" value="Unassembled WGS sequence"/>
</dbReference>
<comment type="caution">
    <text evidence="9">The sequence shown here is derived from an EMBL/GenBank/DDBJ whole genome shotgun (WGS) entry which is preliminary data.</text>
</comment>
<evidence type="ECO:0000313" key="9">
    <source>
        <dbReference type="EMBL" id="MFC5944029.1"/>
    </source>
</evidence>
<name>A0ABW1HV61_9ACTN</name>
<protein>
    <submittedName>
        <fullName evidence="9">Cytochrome P450</fullName>
    </submittedName>
</protein>
<dbReference type="InterPro" id="IPR050196">
    <property type="entry name" value="Cytochrome_P450_Monoox"/>
</dbReference>
<evidence type="ECO:0000256" key="1">
    <source>
        <dbReference type="ARBA" id="ARBA00010617"/>
    </source>
</evidence>
<sequence>MTGTTSPRVDAAPPMPGPKRIPLSALRTLANQPPLFFAEMRDRHGPFVRLPLPQRPIYLVSDPHAIQEVLVTANRFYGNDILRSAATGRRETPLTMLLGQGLLTSDGDLHRRQRRLIQPLFHRQRIAGYAEDFAALSERHVRDWPDGGEVDMLREMVTLTLSIVARTVFDVALGSREAETIRTAMPRNDGPLRYALMPMGGLLARLPSPSNIRFWRGRAALDSVVFELIARRRDEGADGADLLSLLLQARDADTGEPMDDRQVRDEALTLLMAGHDTTANALAWALHLLVGAPAALARLHREVDEVLDGRRATLEDLPRLKWTTAVFQEALRIFPPVWTVGRRPLQERVLSGYRLPPDAMVMMSPWVVHRDPVLWADPERFAPQRWLEPTGEDDPLTGTALGQDRPKFAYFPFGGGPRQCIGNVFAQMEAVIALATICQSWHFAPLGGQRVQPQARIIVRPRPGLRMRVLRRRAGS</sequence>
<dbReference type="PRINTS" id="PR00385">
    <property type="entry name" value="P450"/>
</dbReference>
<dbReference type="PANTHER" id="PTHR24291">
    <property type="entry name" value="CYTOCHROME P450 FAMILY 4"/>
    <property type="match status" value="1"/>
</dbReference>
<dbReference type="InterPro" id="IPR002401">
    <property type="entry name" value="Cyt_P450_E_grp-I"/>
</dbReference>
<keyword evidence="2 7" id="KW-0349">Heme</keyword>
<accession>A0ABW1HV61</accession>
<evidence type="ECO:0000256" key="4">
    <source>
        <dbReference type="ARBA" id="ARBA00023002"/>
    </source>
</evidence>
<gene>
    <name evidence="9" type="ORF">ACFPZ4_21440</name>
</gene>
<evidence type="ECO:0000256" key="6">
    <source>
        <dbReference type="ARBA" id="ARBA00023033"/>
    </source>
</evidence>
<dbReference type="CDD" id="cd20620">
    <property type="entry name" value="CYP132-like"/>
    <property type="match status" value="1"/>
</dbReference>
<keyword evidence="5 7" id="KW-0408">Iron</keyword>
<dbReference type="InterPro" id="IPR001128">
    <property type="entry name" value="Cyt_P450"/>
</dbReference>
<dbReference type="PRINTS" id="PR00463">
    <property type="entry name" value="EP450I"/>
</dbReference>
<dbReference type="InterPro" id="IPR017972">
    <property type="entry name" value="Cyt_P450_CS"/>
</dbReference>